<evidence type="ECO:0000313" key="1">
    <source>
        <dbReference type="EMBL" id="MED6180410.1"/>
    </source>
</evidence>
<proteinExistence type="predicted"/>
<dbReference type="EMBL" id="JASCZI010181266">
    <property type="protein sequence ID" value="MED6180410.1"/>
    <property type="molecule type" value="Genomic_DNA"/>
</dbReference>
<keyword evidence="2" id="KW-1185">Reference proteome</keyword>
<sequence length="226" mass="25163">MVEVEDRRFDVKEFGTEVYNRETHPNEQELAVMAGLDECSKTESRVMETPLDNATSLPETVEREISNCNVVANFSTIEKGTTIINDDRSDAGGLVGEYKENGCGVQTNNGPINSNSDSCPFSPGFGPWTSSTHVHKALVKELRVVEIEVGFGVEERTGESPDGISFKCNNEDELLARIVGDRMPKKRKSRGGGQSKKHVYQNPKVRFQNQIKMKLIIWNVKGLGVW</sequence>
<comment type="caution">
    <text evidence="1">The sequence shown here is derived from an EMBL/GenBank/DDBJ whole genome shotgun (WGS) entry which is preliminary data.</text>
</comment>
<gene>
    <name evidence="1" type="ORF">PIB30_010041</name>
</gene>
<name>A0ABU6W757_9FABA</name>
<evidence type="ECO:0000313" key="2">
    <source>
        <dbReference type="Proteomes" id="UP001341840"/>
    </source>
</evidence>
<dbReference type="Proteomes" id="UP001341840">
    <property type="component" value="Unassembled WGS sequence"/>
</dbReference>
<accession>A0ABU6W757</accession>
<reference evidence="1 2" key="1">
    <citation type="journal article" date="2023" name="Plants (Basel)">
        <title>Bridging the Gap: Combining Genomics and Transcriptomics Approaches to Understand Stylosanthes scabra, an Orphan Legume from the Brazilian Caatinga.</title>
        <authorList>
            <person name="Ferreira-Neto J.R.C."/>
            <person name="da Silva M.D."/>
            <person name="Binneck E."/>
            <person name="de Melo N.F."/>
            <person name="da Silva R.H."/>
            <person name="de Melo A.L.T.M."/>
            <person name="Pandolfi V."/>
            <person name="Bustamante F.O."/>
            <person name="Brasileiro-Vidal A.C."/>
            <person name="Benko-Iseppon A.M."/>
        </authorList>
    </citation>
    <scope>NUCLEOTIDE SEQUENCE [LARGE SCALE GENOMIC DNA]</scope>
    <source>
        <tissue evidence="1">Leaves</tissue>
    </source>
</reference>
<organism evidence="1 2">
    <name type="scientific">Stylosanthes scabra</name>
    <dbReference type="NCBI Taxonomy" id="79078"/>
    <lineage>
        <taxon>Eukaryota</taxon>
        <taxon>Viridiplantae</taxon>
        <taxon>Streptophyta</taxon>
        <taxon>Embryophyta</taxon>
        <taxon>Tracheophyta</taxon>
        <taxon>Spermatophyta</taxon>
        <taxon>Magnoliopsida</taxon>
        <taxon>eudicotyledons</taxon>
        <taxon>Gunneridae</taxon>
        <taxon>Pentapetalae</taxon>
        <taxon>rosids</taxon>
        <taxon>fabids</taxon>
        <taxon>Fabales</taxon>
        <taxon>Fabaceae</taxon>
        <taxon>Papilionoideae</taxon>
        <taxon>50 kb inversion clade</taxon>
        <taxon>dalbergioids sensu lato</taxon>
        <taxon>Dalbergieae</taxon>
        <taxon>Pterocarpus clade</taxon>
        <taxon>Stylosanthes</taxon>
    </lineage>
</organism>
<protein>
    <submittedName>
        <fullName evidence="1">Uncharacterized protein</fullName>
    </submittedName>
</protein>